<dbReference type="Gene3D" id="3.30.70.270">
    <property type="match status" value="1"/>
</dbReference>
<evidence type="ECO:0000313" key="5">
    <source>
        <dbReference type="Proteomes" id="UP000237968"/>
    </source>
</evidence>
<evidence type="ECO:0000256" key="1">
    <source>
        <dbReference type="ARBA" id="ARBA00022741"/>
    </source>
</evidence>
<dbReference type="InterPro" id="IPR013407">
    <property type="entry name" value="CRISPR-assoc_prot_Cmr2"/>
</dbReference>
<evidence type="ECO:0000256" key="2">
    <source>
        <dbReference type="ARBA" id="ARBA00023118"/>
    </source>
</evidence>
<organism evidence="4 5">
    <name type="scientific">Enhygromyxa salina</name>
    <dbReference type="NCBI Taxonomy" id="215803"/>
    <lineage>
        <taxon>Bacteria</taxon>
        <taxon>Pseudomonadati</taxon>
        <taxon>Myxococcota</taxon>
        <taxon>Polyangia</taxon>
        <taxon>Nannocystales</taxon>
        <taxon>Nannocystaceae</taxon>
        <taxon>Enhygromyxa</taxon>
    </lineage>
</organism>
<name>A0A2S9XEX0_9BACT</name>
<dbReference type="GO" id="GO:0000166">
    <property type="term" value="F:nucleotide binding"/>
    <property type="evidence" value="ECO:0007669"/>
    <property type="project" value="UniProtKB-KW"/>
</dbReference>
<dbReference type="GO" id="GO:0051607">
    <property type="term" value="P:defense response to virus"/>
    <property type="evidence" value="ECO:0007669"/>
    <property type="project" value="UniProtKB-KW"/>
</dbReference>
<dbReference type="InterPro" id="IPR000160">
    <property type="entry name" value="GGDEF_dom"/>
</dbReference>
<accession>A0A2S9XEX0</accession>
<protein>
    <submittedName>
        <fullName evidence="4">CRISPR-associated protein</fullName>
    </submittedName>
</protein>
<dbReference type="RefSeq" id="WP_106394764.1">
    <property type="nucleotide sequence ID" value="NZ_PVNK01000242.1"/>
</dbReference>
<dbReference type="EMBL" id="PVNK01000242">
    <property type="protein sequence ID" value="PRP91418.1"/>
    <property type="molecule type" value="Genomic_DNA"/>
</dbReference>
<gene>
    <name evidence="4" type="ORF">ENSA5_55350</name>
</gene>
<dbReference type="NCBIfam" id="TIGR02577">
    <property type="entry name" value="cas_TM1794_Cmr2"/>
    <property type="match status" value="1"/>
</dbReference>
<dbReference type="InterPro" id="IPR054767">
    <property type="entry name" value="Cas10-Cmr2_palm2"/>
</dbReference>
<dbReference type="OrthoDB" id="9758700at2"/>
<dbReference type="Pfam" id="PF12469">
    <property type="entry name" value="Cmr2_N"/>
    <property type="match status" value="1"/>
</dbReference>
<dbReference type="Gene3D" id="3.30.70.2220">
    <property type="entry name" value="CRISPR-Cas system, Cmr2 subunit, D1 domain, cysteine cluster"/>
    <property type="match status" value="1"/>
</dbReference>
<dbReference type="InterPro" id="IPR043128">
    <property type="entry name" value="Rev_trsase/Diguanyl_cyclase"/>
</dbReference>
<evidence type="ECO:0000313" key="4">
    <source>
        <dbReference type="EMBL" id="PRP91418.1"/>
    </source>
</evidence>
<dbReference type="InterPro" id="IPR024615">
    <property type="entry name" value="CRISPR-assoc_Cmr2_N"/>
</dbReference>
<dbReference type="Proteomes" id="UP000237968">
    <property type="component" value="Unassembled WGS sequence"/>
</dbReference>
<keyword evidence="5" id="KW-1185">Reference proteome</keyword>
<comment type="caution">
    <text evidence="4">The sequence shown here is derived from an EMBL/GenBank/DDBJ whole genome shotgun (WGS) entry which is preliminary data.</text>
</comment>
<proteinExistence type="predicted"/>
<evidence type="ECO:0000259" key="3">
    <source>
        <dbReference type="PROSITE" id="PS50887"/>
    </source>
</evidence>
<feature type="domain" description="GGDEF" evidence="3">
    <location>
        <begin position="337"/>
        <end position="484"/>
    </location>
</feature>
<dbReference type="PROSITE" id="PS50887">
    <property type="entry name" value="GGDEF"/>
    <property type="match status" value="1"/>
</dbReference>
<keyword evidence="1" id="KW-0547">Nucleotide-binding</keyword>
<keyword evidence="2" id="KW-0051">Antiviral defense</keyword>
<dbReference type="AlphaFoldDB" id="A0A2S9XEX0"/>
<sequence length="614" mass="67824">MTEHLLLVAIGPVQDFIAQARRTRDLWHGSHLISELSRAVARSLSGSGARLLVPALDPGDLGLVECWTPIRPTTGAPPDAVANKIWALVPTHESPRRISELARDALKQCMREQAAKVWAKLGEQLPVESEAVWHEQVDDALEFVAGWLAIGDRAFGEVRAELDDAVSARKRLRDFRPWTQQRGSVRKSSLDGARETVLPDARKRPRQRAFLQRKFGLGESEELDAIGLIKRAGAEPEHFIPLVNVALAPWLAWATRHHEAAVEACRSACRDLGVQRIDSPTLADDFRFEASILLPDRWPALEREQGYDEPKRQTQWEATKAAVLGLRRTARAPQHGPYVACLIADGDRMGEAINRLSDPEGFRRFSGGLSTFAKTARTIVSEHSGSLVYAGGDDVLAFVPVSTALACADALRRRFVEIVGPTCRALNLVDDDHPAPSLSVGIGVGHFMQSMGELLELGRDAEKLAKGSALPKHQQRNALAIIVDKRSGGRRSWRLRWPADPCGRLAEDIALIPSLSTTKIHEIATTVRRLPKPGPKPPKQKQRDALSSVLELEVARSLARNEGEALSFTEVGLSLPVNDYFGKREAVLRWIDRLLIARELHRADPLPRSRPEAT</sequence>
<dbReference type="Pfam" id="PF22335">
    <property type="entry name" value="Cas10-Cmr2_palm2"/>
    <property type="match status" value="1"/>
</dbReference>
<reference evidence="4 5" key="1">
    <citation type="submission" date="2018-03" db="EMBL/GenBank/DDBJ databases">
        <title>Draft Genome Sequences of the Obligatory Marine Myxobacteria Enhygromyxa salina SWB005.</title>
        <authorList>
            <person name="Poehlein A."/>
            <person name="Moghaddam J.A."/>
            <person name="Harms H."/>
            <person name="Alanjari M."/>
            <person name="Koenig G.M."/>
            <person name="Daniel R."/>
            <person name="Schaeberle T.F."/>
        </authorList>
    </citation>
    <scope>NUCLEOTIDE SEQUENCE [LARGE SCALE GENOMIC DNA]</scope>
    <source>
        <strain evidence="4 5">SWB005</strain>
    </source>
</reference>
<dbReference type="InterPro" id="IPR038242">
    <property type="entry name" value="Cmr2_N"/>
</dbReference>